<name>A0A7N2KW07_QUELO</name>
<organism evidence="2 3">
    <name type="scientific">Quercus lobata</name>
    <name type="common">Valley oak</name>
    <dbReference type="NCBI Taxonomy" id="97700"/>
    <lineage>
        <taxon>Eukaryota</taxon>
        <taxon>Viridiplantae</taxon>
        <taxon>Streptophyta</taxon>
        <taxon>Embryophyta</taxon>
        <taxon>Tracheophyta</taxon>
        <taxon>Spermatophyta</taxon>
        <taxon>Magnoliopsida</taxon>
        <taxon>eudicotyledons</taxon>
        <taxon>Gunneridae</taxon>
        <taxon>Pentapetalae</taxon>
        <taxon>rosids</taxon>
        <taxon>fabids</taxon>
        <taxon>Fagales</taxon>
        <taxon>Fagaceae</taxon>
        <taxon>Quercus</taxon>
    </lineage>
</organism>
<sequence>MALDSNIHSISSHTCHSLLNWGAPCLFNKLDDFHGCNSSDSGSNMSSEQSLLDDELCELSIHLPNSGDNVTTVTQFVDNESPSIFWTNLLEGRSLQGKFLSRPSKRTRRKVQYLHDSPKEFEFENGVVTKKSRKMFNNIVDTDNDSPTEPPVPSNVARVPEIDMVESKKQEIQIDVGKTTQFLPKLEMSKRRKKRRERNINERESQKSHHFWV</sequence>
<dbReference type="Gramene" id="QL02p046505:mrna">
    <property type="protein sequence ID" value="QL02p046505:mrna"/>
    <property type="gene ID" value="QL02p046505"/>
</dbReference>
<keyword evidence="3" id="KW-1185">Reference proteome</keyword>
<proteinExistence type="predicted"/>
<evidence type="ECO:0000313" key="2">
    <source>
        <dbReference type="EnsemblPlants" id="QL02p046505:mrna"/>
    </source>
</evidence>
<dbReference type="Proteomes" id="UP000594261">
    <property type="component" value="Chromosome 2"/>
</dbReference>
<dbReference type="EnsemblPlants" id="QL02p046505:mrna">
    <property type="protein sequence ID" value="QL02p046505:mrna"/>
    <property type="gene ID" value="QL02p046505"/>
</dbReference>
<protein>
    <submittedName>
        <fullName evidence="2">Uncharacterized protein</fullName>
    </submittedName>
</protein>
<dbReference type="InParanoid" id="A0A7N2KW07"/>
<accession>A0A7N2KW07</accession>
<feature type="compositionally biased region" description="Basic and acidic residues" evidence="1">
    <location>
        <begin position="198"/>
        <end position="207"/>
    </location>
</feature>
<evidence type="ECO:0000256" key="1">
    <source>
        <dbReference type="SAM" id="MobiDB-lite"/>
    </source>
</evidence>
<reference evidence="2" key="2">
    <citation type="submission" date="2021-01" db="UniProtKB">
        <authorList>
            <consortium name="EnsemblPlants"/>
        </authorList>
    </citation>
    <scope>IDENTIFICATION</scope>
</reference>
<dbReference type="AlphaFoldDB" id="A0A7N2KW07"/>
<feature type="region of interest" description="Disordered" evidence="1">
    <location>
        <begin position="188"/>
        <end position="213"/>
    </location>
</feature>
<evidence type="ECO:0000313" key="3">
    <source>
        <dbReference type="Proteomes" id="UP000594261"/>
    </source>
</evidence>
<reference evidence="3" key="1">
    <citation type="journal article" date="2016" name="G3 (Bethesda)">
        <title>First Draft Assembly and Annotation of the Genome of a California Endemic Oak Quercus lobata Nee (Fagaceae).</title>
        <authorList>
            <person name="Sork V.L."/>
            <person name="Fitz-Gibbon S.T."/>
            <person name="Puiu D."/>
            <person name="Crepeau M."/>
            <person name="Gugger P.F."/>
            <person name="Sherman R."/>
            <person name="Stevens K."/>
            <person name="Langley C.H."/>
            <person name="Pellegrini M."/>
            <person name="Salzberg S.L."/>
        </authorList>
    </citation>
    <scope>NUCLEOTIDE SEQUENCE [LARGE SCALE GENOMIC DNA]</scope>
    <source>
        <strain evidence="3">cv. SW786</strain>
    </source>
</reference>